<feature type="signal peptide" evidence="7">
    <location>
        <begin position="1"/>
        <end position="21"/>
    </location>
</feature>
<dbReference type="CDD" id="cd11010">
    <property type="entry name" value="S1-P1_nuclease"/>
    <property type="match status" value="1"/>
</dbReference>
<evidence type="ECO:0000256" key="3">
    <source>
        <dbReference type="ARBA" id="ARBA00022759"/>
    </source>
</evidence>
<dbReference type="PANTHER" id="PTHR33146">
    <property type="entry name" value="ENDONUCLEASE 4"/>
    <property type="match status" value="1"/>
</dbReference>
<accession>A0A7C9KHS3</accession>
<dbReference type="AlphaFoldDB" id="A0A7C9KHS3"/>
<dbReference type="GO" id="GO:0006308">
    <property type="term" value="P:DNA catabolic process"/>
    <property type="evidence" value="ECO:0007669"/>
    <property type="project" value="InterPro"/>
</dbReference>
<keyword evidence="2" id="KW-0479">Metal-binding</keyword>
<keyword evidence="9" id="KW-1185">Reference proteome</keyword>
<reference evidence="8 9" key="1">
    <citation type="submission" date="2019-09" db="EMBL/GenBank/DDBJ databases">
        <title>Polymorphobacter sp. isolated from a lake in China.</title>
        <authorList>
            <person name="Liu Z."/>
        </authorList>
    </citation>
    <scope>NUCLEOTIDE SEQUENCE [LARGE SCALE GENOMIC DNA]</scope>
    <source>
        <strain evidence="8 9">D40P</strain>
    </source>
</reference>
<keyword evidence="6" id="KW-0325">Glycoprotein</keyword>
<comment type="caution">
    <text evidence="8">The sequence shown here is derived from an EMBL/GenBank/DDBJ whole genome shotgun (WGS) entry which is preliminary data.</text>
</comment>
<dbReference type="OrthoDB" id="267579at2"/>
<name>A0A7C9KHS3_9SPHN</name>
<evidence type="ECO:0000256" key="4">
    <source>
        <dbReference type="ARBA" id="ARBA00022801"/>
    </source>
</evidence>
<evidence type="ECO:0008006" key="10">
    <source>
        <dbReference type="Google" id="ProtNLM"/>
    </source>
</evidence>
<dbReference type="GO" id="GO:0003676">
    <property type="term" value="F:nucleic acid binding"/>
    <property type="evidence" value="ECO:0007669"/>
    <property type="project" value="InterPro"/>
</dbReference>
<feature type="chain" id="PRO_5028968274" description="Endonuclease" evidence="7">
    <location>
        <begin position="22"/>
        <end position="284"/>
    </location>
</feature>
<keyword evidence="3" id="KW-0255">Endonuclease</keyword>
<sequence>MTIRRFATACLIALLPAPALAWGDYAHRLVAGIAESELTPAARAEVRRILARGAAVDTLDCPIGTLKDASVWPDCVRSLPDRFAFSFPWHYQNIDVCAPFDASAKCPDGNCVTAQIGRQLAIAADRRARPADRAQALAFVVHFVGDMHQPLHIGDKHDKGGNDVRAAYGAKAPERMNLHRIWDSDLAERALTEPPAITPRSITAADRRAMAKGNVTDWARESWDVSRTIAYPELRGYPDSCPAKSDMRAMVDEAYLAASRDALRLQVERAGVRLAMLLNGAFAR</sequence>
<keyword evidence="1" id="KW-0540">Nuclease</keyword>
<evidence type="ECO:0000256" key="1">
    <source>
        <dbReference type="ARBA" id="ARBA00022722"/>
    </source>
</evidence>
<evidence type="ECO:0000256" key="5">
    <source>
        <dbReference type="ARBA" id="ARBA00023157"/>
    </source>
</evidence>
<evidence type="ECO:0000313" key="9">
    <source>
        <dbReference type="Proteomes" id="UP000481327"/>
    </source>
</evidence>
<dbReference type="RefSeq" id="WP_152577187.1">
    <property type="nucleotide sequence ID" value="NZ_JAATJI010000001.1"/>
</dbReference>
<gene>
    <name evidence="8" type="ORF">F3168_05545</name>
</gene>
<evidence type="ECO:0000256" key="2">
    <source>
        <dbReference type="ARBA" id="ARBA00022723"/>
    </source>
</evidence>
<dbReference type="GO" id="GO:0046872">
    <property type="term" value="F:metal ion binding"/>
    <property type="evidence" value="ECO:0007669"/>
    <property type="project" value="UniProtKB-KW"/>
</dbReference>
<keyword evidence="5" id="KW-1015">Disulfide bond</keyword>
<dbReference type="EMBL" id="WIOL01000002">
    <property type="protein sequence ID" value="MQT16721.1"/>
    <property type="molecule type" value="Genomic_DNA"/>
</dbReference>
<evidence type="ECO:0000256" key="7">
    <source>
        <dbReference type="SAM" id="SignalP"/>
    </source>
</evidence>
<dbReference type="GO" id="GO:0016788">
    <property type="term" value="F:hydrolase activity, acting on ester bonds"/>
    <property type="evidence" value="ECO:0007669"/>
    <property type="project" value="InterPro"/>
</dbReference>
<dbReference type="Gene3D" id="1.10.575.10">
    <property type="entry name" value="P1 Nuclease"/>
    <property type="match status" value="1"/>
</dbReference>
<keyword evidence="4" id="KW-0378">Hydrolase</keyword>
<organism evidence="8 9">
    <name type="scientific">Sandarakinorhabdus fusca</name>
    <dbReference type="NCBI Taxonomy" id="1439888"/>
    <lineage>
        <taxon>Bacteria</taxon>
        <taxon>Pseudomonadati</taxon>
        <taxon>Pseudomonadota</taxon>
        <taxon>Alphaproteobacteria</taxon>
        <taxon>Sphingomonadales</taxon>
        <taxon>Sphingosinicellaceae</taxon>
        <taxon>Sandarakinorhabdus</taxon>
    </lineage>
</organism>
<dbReference type="InterPro" id="IPR003154">
    <property type="entry name" value="S1/P1nuclease"/>
</dbReference>
<dbReference type="SUPFAM" id="SSF48537">
    <property type="entry name" value="Phospholipase C/P1 nuclease"/>
    <property type="match status" value="1"/>
</dbReference>
<evidence type="ECO:0000313" key="8">
    <source>
        <dbReference type="EMBL" id="MQT16721.1"/>
    </source>
</evidence>
<proteinExistence type="predicted"/>
<protein>
    <recommendedName>
        <fullName evidence="10">Endonuclease</fullName>
    </recommendedName>
</protein>
<evidence type="ECO:0000256" key="6">
    <source>
        <dbReference type="ARBA" id="ARBA00023180"/>
    </source>
</evidence>
<keyword evidence="7" id="KW-0732">Signal</keyword>
<dbReference type="Proteomes" id="UP000481327">
    <property type="component" value="Unassembled WGS sequence"/>
</dbReference>
<dbReference type="GO" id="GO:0004519">
    <property type="term" value="F:endonuclease activity"/>
    <property type="evidence" value="ECO:0007669"/>
    <property type="project" value="UniProtKB-KW"/>
</dbReference>
<dbReference type="InterPro" id="IPR008947">
    <property type="entry name" value="PLipase_C/P1_nuclease_dom_sf"/>
</dbReference>
<dbReference type="Pfam" id="PF02265">
    <property type="entry name" value="S1-P1_nuclease"/>
    <property type="match status" value="1"/>
</dbReference>
<dbReference type="PANTHER" id="PTHR33146:SF26">
    <property type="entry name" value="ENDONUCLEASE 4"/>
    <property type="match status" value="1"/>
</dbReference>